<dbReference type="InterPro" id="IPR035901">
    <property type="entry name" value="GIY-YIG_endonuc_sf"/>
</dbReference>
<dbReference type="Gene3D" id="3.40.1440.10">
    <property type="entry name" value="GIY-YIG endonuclease"/>
    <property type="match status" value="1"/>
</dbReference>
<sequence>MNSIDKKSISYNDVHIQLPVLLEKLLSAEKYPLRTLTRGKIEKILGSEDAVPGVYLMSDIEDDTPVYVGRSKTLAQRIGTDHRAIQKTQATLGLRLWKQDIEGILCMKTAREYMYRRFNVRMLPIENEYFRTIFEVYAAMNLCTEHNSFMEH</sequence>
<protein>
    <recommendedName>
        <fullName evidence="3">GIY-YIG domain-containing protein</fullName>
    </recommendedName>
</protein>
<gene>
    <name evidence="1" type="ORF">P0Y55_09950</name>
</gene>
<dbReference type="Proteomes" id="UP001178662">
    <property type="component" value="Chromosome"/>
</dbReference>
<name>A0AA95F1F8_9BACL</name>
<organism evidence="1 2">
    <name type="scientific">Candidatus Cohnella colombiensis</name>
    <dbReference type="NCBI Taxonomy" id="3121368"/>
    <lineage>
        <taxon>Bacteria</taxon>
        <taxon>Bacillati</taxon>
        <taxon>Bacillota</taxon>
        <taxon>Bacilli</taxon>
        <taxon>Bacillales</taxon>
        <taxon>Paenibacillaceae</taxon>
        <taxon>Cohnella</taxon>
    </lineage>
</organism>
<accession>A0AA95F1F8</accession>
<evidence type="ECO:0000313" key="2">
    <source>
        <dbReference type="Proteomes" id="UP001178662"/>
    </source>
</evidence>
<keyword evidence="2" id="KW-1185">Reference proteome</keyword>
<evidence type="ECO:0008006" key="3">
    <source>
        <dbReference type="Google" id="ProtNLM"/>
    </source>
</evidence>
<dbReference type="EMBL" id="CP119317">
    <property type="protein sequence ID" value="WEK52925.1"/>
    <property type="molecule type" value="Genomic_DNA"/>
</dbReference>
<proteinExistence type="predicted"/>
<reference evidence="1" key="1">
    <citation type="submission" date="2023-03" db="EMBL/GenBank/DDBJ databases">
        <title>Andean soil-derived lignocellulolytic bacterial consortium as a source of novel taxa and putative plastic-active enzymes.</title>
        <authorList>
            <person name="Diaz-Garcia L."/>
            <person name="Chuvochina M."/>
            <person name="Feuerriegel G."/>
            <person name="Bunk B."/>
            <person name="Sproer C."/>
            <person name="Streit W.R."/>
            <person name="Rodriguez L.M."/>
            <person name="Overmann J."/>
            <person name="Jimenez D.J."/>
        </authorList>
    </citation>
    <scope>NUCLEOTIDE SEQUENCE</scope>
    <source>
        <strain evidence="1">MAG 2441</strain>
    </source>
</reference>
<dbReference type="AlphaFoldDB" id="A0AA95F1F8"/>
<evidence type="ECO:0000313" key="1">
    <source>
        <dbReference type="EMBL" id="WEK52925.1"/>
    </source>
</evidence>